<accession>A0ABT8FIK6</accession>
<comment type="function">
    <text evidence="1">Cell wall formation. Catalyzes epimerization of the terminal L-glutamate in UDP-N-acetyl-alpha-D-muramoyl-L-alanyl-L-glutamate.</text>
</comment>
<organism evidence="4 5">
    <name type="scientific">Nocardioides oceani</name>
    <dbReference type="NCBI Taxonomy" id="3058369"/>
    <lineage>
        <taxon>Bacteria</taxon>
        <taxon>Bacillati</taxon>
        <taxon>Actinomycetota</taxon>
        <taxon>Actinomycetes</taxon>
        <taxon>Propionibacteriales</taxon>
        <taxon>Nocardioidaceae</taxon>
        <taxon>Nocardioides</taxon>
    </lineage>
</organism>
<evidence type="ECO:0000313" key="4">
    <source>
        <dbReference type="EMBL" id="MDN4174369.1"/>
    </source>
</evidence>
<dbReference type="EC" id="5.1.1.23" evidence="1"/>
<dbReference type="Pfam" id="PF26299">
    <property type="entry name" value="MurL_N"/>
    <property type="match status" value="1"/>
</dbReference>
<keyword evidence="1" id="KW-0132">Cell division</keyword>
<comment type="similarity">
    <text evidence="1">Belongs to the MurL family.</text>
</comment>
<evidence type="ECO:0000256" key="1">
    <source>
        <dbReference type="HAMAP-Rule" id="MF_02209"/>
    </source>
</evidence>
<protein>
    <recommendedName>
        <fullName evidence="1">UDP-N-acetyl-alpha-D-muramoyl-L-alanyl-L-glutamate epimerase</fullName>
        <ecNumber evidence="1">5.1.1.23</ecNumber>
    </recommendedName>
    <alternativeName>
        <fullName evidence="1">UDP-MurNAc-L-Ala-L-Glu epimerase</fullName>
    </alternativeName>
</protein>
<dbReference type="InterPro" id="IPR058741">
    <property type="entry name" value="MurL_C"/>
</dbReference>
<dbReference type="Proteomes" id="UP001168620">
    <property type="component" value="Unassembled WGS sequence"/>
</dbReference>
<dbReference type="InterPro" id="IPR043689">
    <property type="entry name" value="MurL"/>
</dbReference>
<keyword evidence="1" id="KW-0413">Isomerase</keyword>
<name>A0ABT8FIK6_9ACTN</name>
<dbReference type="InterPro" id="IPR058740">
    <property type="entry name" value="MurL_N"/>
</dbReference>
<proteinExistence type="inferred from homology"/>
<keyword evidence="1" id="KW-0573">Peptidoglycan synthesis</keyword>
<feature type="domain" description="MurL N-terminal" evidence="3">
    <location>
        <begin position="20"/>
        <end position="271"/>
    </location>
</feature>
<dbReference type="EMBL" id="JAUHJQ010000006">
    <property type="protein sequence ID" value="MDN4174369.1"/>
    <property type="molecule type" value="Genomic_DNA"/>
</dbReference>
<comment type="catalytic activity">
    <reaction evidence="1">
        <text>UDP-N-acetyl-alpha-D-muramoyl-L-alanyl-L-glutamate + ATP + H2O = UDP-N-acetyl-alpha-D-muramoyl-L-alanyl-D-glutamate + AMP + diphosphate + H(+)</text>
        <dbReference type="Rhea" id="RHEA:58812"/>
        <dbReference type="ChEBI" id="CHEBI:15377"/>
        <dbReference type="ChEBI" id="CHEBI:15378"/>
        <dbReference type="ChEBI" id="CHEBI:30616"/>
        <dbReference type="ChEBI" id="CHEBI:33019"/>
        <dbReference type="ChEBI" id="CHEBI:83900"/>
        <dbReference type="ChEBI" id="CHEBI:142725"/>
        <dbReference type="ChEBI" id="CHEBI:456215"/>
        <dbReference type="EC" id="5.1.1.23"/>
    </reaction>
</comment>
<comment type="caution">
    <text evidence="4">The sequence shown here is derived from an EMBL/GenBank/DDBJ whole genome shotgun (WGS) entry which is preliminary data.</text>
</comment>
<dbReference type="Pfam" id="PF26298">
    <property type="entry name" value="MurL_epimerase_C"/>
    <property type="match status" value="1"/>
</dbReference>
<sequence>MVDAGVEALVCEPPVLEGRTVSLGYAAVAGERRLHEFTEVVELPGTLDHVDPAVRDGVLRLLSLAASLSYAKAFAPVPVAVPGGVTTRERRFLVELAGNGLGEFAYVNDLPAVLDTEVLGPELPEPGPTAGPGPGVPERLLVAVGGGKDSIVSIEALRAAGHEIGLFSVNSYAPIEATAEVAGVALATVRRRLDPHLFELNAAGAPNGHVPVTAVNSLLAVLTALALGHDTVVFSNEASSSFGNVAWHGRTINHQWSKGLDFERLLRDSLPAGAPTYVSLLRPVTELRIARRFADHTAYHRVFTSCNRAFKLRESDRTSWCADCPKCQFVFLCLAPFLPREALLDVFGGRDMFADGSQLTGFLELLGTDGLLKPFECVGEPDECRVAVSLLREHPDWRDHPFLARPELAGVTATAAERDRVFAFREGEHLLPPALETVARAV</sequence>
<comment type="pathway">
    <text evidence="1">Cell wall biogenesis; peptidoglycan biosynthesis.</text>
</comment>
<dbReference type="HAMAP" id="MF_02209">
    <property type="entry name" value="MurL"/>
    <property type="match status" value="1"/>
</dbReference>
<keyword evidence="1" id="KW-0961">Cell wall biogenesis/degradation</keyword>
<feature type="domain" description="MurL C-terminal" evidence="2">
    <location>
        <begin position="302"/>
        <end position="405"/>
    </location>
</feature>
<keyword evidence="1" id="KW-0133">Cell shape</keyword>
<evidence type="ECO:0000259" key="2">
    <source>
        <dbReference type="Pfam" id="PF26298"/>
    </source>
</evidence>
<evidence type="ECO:0000259" key="3">
    <source>
        <dbReference type="Pfam" id="PF26299"/>
    </source>
</evidence>
<evidence type="ECO:0000313" key="5">
    <source>
        <dbReference type="Proteomes" id="UP001168620"/>
    </source>
</evidence>
<keyword evidence="1" id="KW-0131">Cell cycle</keyword>
<reference evidence="4" key="1">
    <citation type="submission" date="2023-06" db="EMBL/GenBank/DDBJ databases">
        <title>Draft genome sequence of Nocardioides sp. SOB77.</title>
        <authorList>
            <person name="Zhang G."/>
        </authorList>
    </citation>
    <scope>NUCLEOTIDE SEQUENCE</scope>
    <source>
        <strain evidence="4">SOB77</strain>
    </source>
</reference>
<gene>
    <name evidence="1" type="primary">murL</name>
    <name evidence="4" type="ORF">QWY28_15505</name>
</gene>
<keyword evidence="5" id="KW-1185">Reference proteome</keyword>
<dbReference type="RefSeq" id="WP_300953460.1">
    <property type="nucleotide sequence ID" value="NZ_JAUHJQ010000006.1"/>
</dbReference>